<gene>
    <name evidence="1" type="ORF">AMSG_10192</name>
</gene>
<accession>A0A0L0DRM7</accession>
<dbReference type="Proteomes" id="UP000054408">
    <property type="component" value="Unassembled WGS sequence"/>
</dbReference>
<protein>
    <submittedName>
        <fullName evidence="1">Uncharacterized protein</fullName>
    </submittedName>
</protein>
<dbReference type="GeneID" id="25568476"/>
<name>A0A0L0DRM7_THETB</name>
<reference evidence="1 2" key="1">
    <citation type="submission" date="2010-05" db="EMBL/GenBank/DDBJ databases">
        <title>The Genome Sequence of Thecamonas trahens ATCC 50062.</title>
        <authorList>
            <consortium name="The Broad Institute Genome Sequencing Platform"/>
            <person name="Russ C."/>
            <person name="Cuomo C."/>
            <person name="Shea T."/>
            <person name="Young S.K."/>
            <person name="Zeng Q."/>
            <person name="Koehrsen M."/>
            <person name="Haas B."/>
            <person name="Borodovsky M."/>
            <person name="Guigo R."/>
            <person name="Alvarado L."/>
            <person name="Berlin A."/>
            <person name="Bochicchio J."/>
            <person name="Borenstein D."/>
            <person name="Chapman S."/>
            <person name="Chen Z."/>
            <person name="Freedman E."/>
            <person name="Gellesch M."/>
            <person name="Goldberg J."/>
            <person name="Griggs A."/>
            <person name="Gujja S."/>
            <person name="Heilman E."/>
            <person name="Heiman D."/>
            <person name="Hepburn T."/>
            <person name="Howarth C."/>
            <person name="Jen D."/>
            <person name="Larson L."/>
            <person name="Mehta T."/>
            <person name="Park D."/>
            <person name="Pearson M."/>
            <person name="Roberts A."/>
            <person name="Saif S."/>
            <person name="Shenoy N."/>
            <person name="Sisk P."/>
            <person name="Stolte C."/>
            <person name="Sykes S."/>
            <person name="Thomson T."/>
            <person name="Walk T."/>
            <person name="White J."/>
            <person name="Yandava C."/>
            <person name="Burger G."/>
            <person name="Gray M.W."/>
            <person name="Holland P.W.H."/>
            <person name="King N."/>
            <person name="Lang F.B.F."/>
            <person name="Roger A.J."/>
            <person name="Ruiz-Trillo I."/>
            <person name="Lander E."/>
            <person name="Nusbaum C."/>
        </authorList>
    </citation>
    <scope>NUCLEOTIDE SEQUENCE [LARGE SCALE GENOMIC DNA]</scope>
    <source>
        <strain evidence="1 2">ATCC 50062</strain>
    </source>
</reference>
<organism evidence="1 2">
    <name type="scientific">Thecamonas trahens ATCC 50062</name>
    <dbReference type="NCBI Taxonomy" id="461836"/>
    <lineage>
        <taxon>Eukaryota</taxon>
        <taxon>Apusozoa</taxon>
        <taxon>Apusomonadida</taxon>
        <taxon>Apusomonadidae</taxon>
        <taxon>Thecamonas</taxon>
    </lineage>
</organism>
<evidence type="ECO:0000313" key="2">
    <source>
        <dbReference type="Proteomes" id="UP000054408"/>
    </source>
</evidence>
<dbReference type="RefSeq" id="XP_013753400.1">
    <property type="nucleotide sequence ID" value="XM_013897946.1"/>
</dbReference>
<dbReference type="EMBL" id="GL349493">
    <property type="protein sequence ID" value="KNC54950.1"/>
    <property type="molecule type" value="Genomic_DNA"/>
</dbReference>
<evidence type="ECO:0000313" key="1">
    <source>
        <dbReference type="EMBL" id="KNC54950.1"/>
    </source>
</evidence>
<proteinExistence type="predicted"/>
<dbReference type="AlphaFoldDB" id="A0A0L0DRM7"/>
<sequence length="767" mass="82871">MFGDDSSGASKLANALARGYISGSNEAVSAEAGALGPGTRVGFTWVPTSVANLPTPDTSCLSSRYQWDASRAVPEPYVAVMLVYSLTDPKSLASAIGVWAETARTMFADRSPDHVHFFLVANHDSSPTPVDLSGLTSAIAAELEPDSSPQTAADVGRRVLCRMMIGGDDGAGPSGSRGAAGVSVTRSPVGGDMPLDVALSAPKPRSAWLLARRLHEAGYNYHIESGQFSAFITAKLIRFVRKVAAVVSAFIADPTLPKPQLPTLRAPLPQVGSINLDSQASRTARPACYPGKLGYSDSVLAVLDQKFSRLADAELYLIEPDACGRESLPLYSPLAAGLYAPYFSRISLANDSDFRHVRAVEKAIATKSHRKKKLYNDAEMMAAVNDPPVPLEVNTLAVGPLPRAWADLSAGEASLLRLPRTLTAMPAFVTMDDLSKLRRAVSIFTLSQSWIHSFAKTVDSAVYNGTVAGEQFNNGTYITTFDHLLDPEVYPNPFRTYPWTERFALATSDVVVESTWPGEPPLAIRAHRVVLALRSAAFAAVVDREAMNASATTPREVSLQPDPACHHPFVVDTEAWTEAMAADRGFIVEYGTDGLATRIQVPLPARSLGTYIEWLYDPIMIQLKRGTIPFDGIYVLPLLEAAGVFHDTYARALFLRAYTHQEGNLARDKLSAALADKMYAHPEHACSFLAELLNRGSLSAPARLLRESNVVAPAERIALLRGDKRPTPMVQAVLAAVVIFPWPKYAAVPHLHTSDPRWGHPDVPVQS</sequence>
<keyword evidence="2" id="KW-1185">Reference proteome</keyword>